<accession>A0AA38FV12</accession>
<dbReference type="AlphaFoldDB" id="A0AA38FV12"/>
<reference evidence="2 3" key="1">
    <citation type="journal article" date="2021" name="Nat. Plants">
        <title>The Taxus genome provides insights into paclitaxel biosynthesis.</title>
        <authorList>
            <person name="Xiong X."/>
            <person name="Gou J."/>
            <person name="Liao Q."/>
            <person name="Li Y."/>
            <person name="Zhou Q."/>
            <person name="Bi G."/>
            <person name="Li C."/>
            <person name="Du R."/>
            <person name="Wang X."/>
            <person name="Sun T."/>
            <person name="Guo L."/>
            <person name="Liang H."/>
            <person name="Lu P."/>
            <person name="Wu Y."/>
            <person name="Zhang Z."/>
            <person name="Ro D.K."/>
            <person name="Shang Y."/>
            <person name="Huang S."/>
            <person name="Yan J."/>
        </authorList>
    </citation>
    <scope>NUCLEOTIDE SEQUENCE [LARGE SCALE GENOMIC DNA]</scope>
    <source>
        <strain evidence="2">Ta-2019</strain>
    </source>
</reference>
<feature type="compositionally biased region" description="Polar residues" evidence="1">
    <location>
        <begin position="1"/>
        <end position="34"/>
    </location>
</feature>
<proteinExistence type="predicted"/>
<sequence>MEEIQEQPQIQSNENQDLTSDTGAPEDQTVNGEKTNFKSGDRDDNFPPKVDSELEVLHEIVTKQIIKLGHGNKPSQNSTCF</sequence>
<comment type="caution">
    <text evidence="2">The sequence shown here is derived from an EMBL/GenBank/DDBJ whole genome shotgun (WGS) entry which is preliminary data.</text>
</comment>
<keyword evidence="3" id="KW-1185">Reference proteome</keyword>
<name>A0AA38FV12_TAXCH</name>
<feature type="compositionally biased region" description="Basic and acidic residues" evidence="1">
    <location>
        <begin position="35"/>
        <end position="51"/>
    </location>
</feature>
<dbReference type="Proteomes" id="UP000824469">
    <property type="component" value="Unassembled WGS sequence"/>
</dbReference>
<feature type="non-terminal residue" evidence="2">
    <location>
        <position position="1"/>
    </location>
</feature>
<protein>
    <submittedName>
        <fullName evidence="2">Uncharacterized protein</fullName>
    </submittedName>
</protein>
<evidence type="ECO:0000313" key="3">
    <source>
        <dbReference type="Proteomes" id="UP000824469"/>
    </source>
</evidence>
<organism evidence="2 3">
    <name type="scientific">Taxus chinensis</name>
    <name type="common">Chinese yew</name>
    <name type="synonym">Taxus wallichiana var. chinensis</name>
    <dbReference type="NCBI Taxonomy" id="29808"/>
    <lineage>
        <taxon>Eukaryota</taxon>
        <taxon>Viridiplantae</taxon>
        <taxon>Streptophyta</taxon>
        <taxon>Embryophyta</taxon>
        <taxon>Tracheophyta</taxon>
        <taxon>Spermatophyta</taxon>
        <taxon>Pinopsida</taxon>
        <taxon>Pinidae</taxon>
        <taxon>Conifers II</taxon>
        <taxon>Cupressales</taxon>
        <taxon>Taxaceae</taxon>
        <taxon>Taxus</taxon>
    </lineage>
</organism>
<evidence type="ECO:0000256" key="1">
    <source>
        <dbReference type="SAM" id="MobiDB-lite"/>
    </source>
</evidence>
<gene>
    <name evidence="2" type="ORF">KI387_037299</name>
</gene>
<dbReference type="EMBL" id="JAHRHJ020000007">
    <property type="protein sequence ID" value="KAH9309388.1"/>
    <property type="molecule type" value="Genomic_DNA"/>
</dbReference>
<evidence type="ECO:0000313" key="2">
    <source>
        <dbReference type="EMBL" id="KAH9309388.1"/>
    </source>
</evidence>
<feature type="region of interest" description="Disordered" evidence="1">
    <location>
        <begin position="1"/>
        <end position="51"/>
    </location>
</feature>